<keyword evidence="2" id="KW-1185">Reference proteome</keyword>
<proteinExistence type="predicted"/>
<comment type="caution">
    <text evidence="1">The sequence shown here is derived from an EMBL/GenBank/DDBJ whole genome shotgun (WGS) entry which is preliminary data.</text>
</comment>
<protein>
    <submittedName>
        <fullName evidence="1">Uncharacterized protein</fullName>
    </submittedName>
</protein>
<sequence length="82" mass="9072">MGINLGPPIMSKEEFETRKADLWRKRATESVATKAPALAPAATVEKVLKKTSAKVSVQKGKTLELVKEVPLDPMAEKLRQER</sequence>
<dbReference type="Proteomes" id="UP001060215">
    <property type="component" value="Chromosome 13"/>
</dbReference>
<dbReference type="EMBL" id="CM045770">
    <property type="protein sequence ID" value="KAI7991383.1"/>
    <property type="molecule type" value="Genomic_DNA"/>
</dbReference>
<name>A0ACC0FRX2_9ERIC</name>
<reference evidence="1 2" key="1">
    <citation type="journal article" date="2022" name="Plant J.">
        <title>Chromosome-level genome of Camellia lanceoleosa provides a valuable resource for understanding genome evolution and self-incompatibility.</title>
        <authorList>
            <person name="Gong W."/>
            <person name="Xiao S."/>
            <person name="Wang L."/>
            <person name="Liao Z."/>
            <person name="Chang Y."/>
            <person name="Mo W."/>
            <person name="Hu G."/>
            <person name="Li W."/>
            <person name="Zhao G."/>
            <person name="Zhu H."/>
            <person name="Hu X."/>
            <person name="Ji K."/>
            <person name="Xiang X."/>
            <person name="Song Q."/>
            <person name="Yuan D."/>
            <person name="Jin S."/>
            <person name="Zhang L."/>
        </authorList>
    </citation>
    <scope>NUCLEOTIDE SEQUENCE [LARGE SCALE GENOMIC DNA]</scope>
    <source>
        <strain evidence="1">SQ_2022a</strain>
    </source>
</reference>
<evidence type="ECO:0000313" key="2">
    <source>
        <dbReference type="Proteomes" id="UP001060215"/>
    </source>
</evidence>
<organism evidence="1 2">
    <name type="scientific">Camellia lanceoleosa</name>
    <dbReference type="NCBI Taxonomy" id="1840588"/>
    <lineage>
        <taxon>Eukaryota</taxon>
        <taxon>Viridiplantae</taxon>
        <taxon>Streptophyta</taxon>
        <taxon>Embryophyta</taxon>
        <taxon>Tracheophyta</taxon>
        <taxon>Spermatophyta</taxon>
        <taxon>Magnoliopsida</taxon>
        <taxon>eudicotyledons</taxon>
        <taxon>Gunneridae</taxon>
        <taxon>Pentapetalae</taxon>
        <taxon>asterids</taxon>
        <taxon>Ericales</taxon>
        <taxon>Theaceae</taxon>
        <taxon>Camellia</taxon>
    </lineage>
</organism>
<gene>
    <name evidence="1" type="ORF">LOK49_LG12G00301</name>
</gene>
<evidence type="ECO:0000313" key="1">
    <source>
        <dbReference type="EMBL" id="KAI7991383.1"/>
    </source>
</evidence>
<accession>A0ACC0FRX2</accession>